<reference evidence="1 2" key="1">
    <citation type="submission" date="2018-03" db="EMBL/GenBank/DDBJ databases">
        <authorList>
            <person name="Keele B.F."/>
        </authorList>
    </citation>
    <scope>NUCLEOTIDE SEQUENCE [LARGE SCALE GENOMIC DNA]</scope>
    <source>
        <strain evidence="1 2">IB-3</strain>
    </source>
</reference>
<comment type="caution">
    <text evidence="1">The sequence shown here is derived from an EMBL/GenBank/DDBJ whole genome shotgun (WGS) entry which is preliminary data.</text>
</comment>
<proteinExistence type="predicted"/>
<keyword evidence="2" id="KW-1185">Reference proteome</keyword>
<accession>A0A2R7YW85</accession>
<gene>
    <name evidence="1" type="ORF">C7S10_16550</name>
</gene>
<organism evidence="1 2">
    <name type="scientific">Nocardioides currus</name>
    <dbReference type="NCBI Taxonomy" id="2133958"/>
    <lineage>
        <taxon>Bacteria</taxon>
        <taxon>Bacillati</taxon>
        <taxon>Actinomycetota</taxon>
        <taxon>Actinomycetes</taxon>
        <taxon>Propionibacteriales</taxon>
        <taxon>Nocardioidaceae</taxon>
        <taxon>Nocardioides</taxon>
    </lineage>
</organism>
<dbReference type="Proteomes" id="UP000244867">
    <property type="component" value="Unassembled WGS sequence"/>
</dbReference>
<dbReference type="AlphaFoldDB" id="A0A2R7YW85"/>
<dbReference type="OrthoDB" id="5975956at2"/>
<sequence length="87" mass="9455">MTAFLAWTEHPPQDLDGPWVEARQIAPGLLALESTESLSAVYHALKWSLPDGSALIVVPVVEAPKSRGMATGTTRWLRERSRSAGQS</sequence>
<evidence type="ECO:0000313" key="1">
    <source>
        <dbReference type="EMBL" id="PUA80149.1"/>
    </source>
</evidence>
<name>A0A2R7YW85_9ACTN</name>
<dbReference type="RefSeq" id="WP_108345539.1">
    <property type="nucleotide sequence ID" value="NZ_PYXZ01000007.1"/>
</dbReference>
<dbReference type="EMBL" id="PYXZ01000007">
    <property type="protein sequence ID" value="PUA80149.1"/>
    <property type="molecule type" value="Genomic_DNA"/>
</dbReference>
<protein>
    <submittedName>
        <fullName evidence="1">Uncharacterized protein</fullName>
    </submittedName>
</protein>
<evidence type="ECO:0000313" key="2">
    <source>
        <dbReference type="Proteomes" id="UP000244867"/>
    </source>
</evidence>